<dbReference type="Proteomes" id="UP000586454">
    <property type="component" value="Unassembled WGS sequence"/>
</dbReference>
<evidence type="ECO:0000313" key="2">
    <source>
        <dbReference type="Proteomes" id="UP000586454"/>
    </source>
</evidence>
<protein>
    <recommendedName>
        <fullName evidence="3">Fibronectin type-III domain-containing protein</fullName>
    </recommendedName>
</protein>
<reference evidence="1 2" key="1">
    <citation type="submission" date="2020-06" db="EMBL/GenBank/DDBJ databases">
        <authorList>
            <person name="Criscuolo A."/>
        </authorList>
    </citation>
    <scope>NUCLEOTIDE SEQUENCE [LARGE SCALE GENOMIC DNA]</scope>
    <source>
        <strain evidence="1">1804121828</strain>
    </source>
</reference>
<gene>
    <name evidence="1" type="ORF">PEPNEM18_01026</name>
</gene>
<evidence type="ECO:0000313" key="1">
    <source>
        <dbReference type="EMBL" id="CAC9931641.1"/>
    </source>
</evidence>
<dbReference type="EMBL" id="CAIJCS010000019">
    <property type="protein sequence ID" value="CAC9931641.1"/>
    <property type="molecule type" value="Genomic_DNA"/>
</dbReference>
<evidence type="ECO:0008006" key="3">
    <source>
        <dbReference type="Google" id="ProtNLM"/>
    </source>
</evidence>
<organism evidence="1 2">
    <name type="scientific">Aedoeadaptatus nemausensis</name>
    <dbReference type="NCBI Taxonomy" id="2582829"/>
    <lineage>
        <taxon>Bacteria</taxon>
        <taxon>Bacillati</taxon>
        <taxon>Bacillota</taxon>
        <taxon>Tissierellia</taxon>
        <taxon>Tissierellales</taxon>
        <taxon>Peptoniphilaceae</taxon>
        <taxon>Aedoeadaptatus</taxon>
    </lineage>
</organism>
<keyword evidence="2" id="KW-1185">Reference proteome</keyword>
<dbReference type="InterPro" id="IPR013783">
    <property type="entry name" value="Ig-like_fold"/>
</dbReference>
<accession>A0A6V6Y498</accession>
<proteinExistence type="predicted"/>
<comment type="caution">
    <text evidence="1">The sequence shown here is derived from an EMBL/GenBank/DDBJ whole genome shotgun (WGS) entry which is preliminary data.</text>
</comment>
<dbReference type="Gene3D" id="2.60.40.10">
    <property type="entry name" value="Immunoglobulins"/>
    <property type="match status" value="2"/>
</dbReference>
<sequence length="563" mass="61900">MSCYNCQTVLDCTGVCQGICQGCQDLCEGYAQCGSCEGACQNCQWSCEGSCESTCESSCQSSCEKSCQSGAQTNRSPGTPSSISVPEEVNGGEKITISWGSAYDADNNISTYVLERSDDNGSYKRIYSGNTLRYEDTIPKGLKTVRYRVQAKDSYNATGSYRTSNMIKVNNNAAPNISGNSYDYGAIYKDFDIAFIVTDPDAGDEVTVKIYSNGEMVKDYGKITLGVRHTYPVKLSGYTLGKHMIEVKATDKEGASKTNTYRFTKINTPPKFNVQSGDLGDKNTAFSFTYQVSDAEGDDINIVEYLDDEVIRVRKSVAKNTDLSITIDAEKLKTLDINKSHVLRVEAEDTSNGTATLTQTFRRANFAPIISGEDKNIGTIEDKVSYTFSITDVEGDVIKAWVYLDSEHQKAYETIEDGKNYTFTIEGEEFLKLTPGNHALRIVAEDAQGMRSQRVISFTRKVTRLLAEFREPIVTDAAARKIFIVPNWKLANGAKGAIYACNNAFDDAPAWEDITSMSTAGLDYQFKNAKRTADKWGVSIKIVVERGAAILDSYVYGVGGAFE</sequence>
<dbReference type="AlphaFoldDB" id="A0A6V6Y498"/>
<name>A0A6V6Y498_9FIRM</name>